<keyword evidence="1" id="KW-0175">Coiled coil</keyword>
<evidence type="ECO:0000313" key="3">
    <source>
        <dbReference type="Proteomes" id="UP000785679"/>
    </source>
</evidence>
<keyword evidence="3" id="KW-1185">Reference proteome</keyword>
<feature type="coiled-coil region" evidence="1">
    <location>
        <begin position="69"/>
        <end position="103"/>
    </location>
</feature>
<accession>A0A8J8NDF5</accession>
<organism evidence="2 3">
    <name type="scientific">Halteria grandinella</name>
    <dbReference type="NCBI Taxonomy" id="5974"/>
    <lineage>
        <taxon>Eukaryota</taxon>
        <taxon>Sar</taxon>
        <taxon>Alveolata</taxon>
        <taxon>Ciliophora</taxon>
        <taxon>Intramacronucleata</taxon>
        <taxon>Spirotrichea</taxon>
        <taxon>Stichotrichia</taxon>
        <taxon>Sporadotrichida</taxon>
        <taxon>Halteriidae</taxon>
        <taxon>Halteria</taxon>
    </lineage>
</organism>
<dbReference type="AlphaFoldDB" id="A0A8J8NDF5"/>
<name>A0A8J8NDF5_HALGN</name>
<gene>
    <name evidence="2" type="ORF">FGO68_gene14233</name>
</gene>
<protein>
    <submittedName>
        <fullName evidence="2">Uncharacterized protein</fullName>
    </submittedName>
</protein>
<proteinExistence type="predicted"/>
<dbReference type="Proteomes" id="UP000785679">
    <property type="component" value="Unassembled WGS sequence"/>
</dbReference>
<dbReference type="EMBL" id="RRYP01021055">
    <property type="protein sequence ID" value="TNV72759.1"/>
    <property type="molecule type" value="Genomic_DNA"/>
</dbReference>
<reference evidence="2" key="1">
    <citation type="submission" date="2019-06" db="EMBL/GenBank/DDBJ databases">
        <authorList>
            <person name="Zheng W."/>
        </authorList>
    </citation>
    <scope>NUCLEOTIDE SEQUENCE</scope>
    <source>
        <strain evidence="2">QDHG01</strain>
    </source>
</reference>
<evidence type="ECO:0000256" key="1">
    <source>
        <dbReference type="SAM" id="Coils"/>
    </source>
</evidence>
<evidence type="ECO:0000313" key="2">
    <source>
        <dbReference type="EMBL" id="TNV72759.1"/>
    </source>
</evidence>
<sequence length="111" mass="13265">MLRMYHRVNFEQEVMKASEIGGDPEKIIKIRPLNQTESSMMSELIPDEKQQLQDHKKQQYEDCFSFEKLAAVIRENDALKKKIETMEQEHREFRELVKSLKKKPESLIKQD</sequence>
<comment type="caution">
    <text evidence="2">The sequence shown here is derived from an EMBL/GenBank/DDBJ whole genome shotgun (WGS) entry which is preliminary data.</text>
</comment>